<keyword evidence="10" id="KW-1185">Reference proteome</keyword>
<dbReference type="EMBL" id="JBHMEI010000030">
    <property type="protein sequence ID" value="MFB9205695.1"/>
    <property type="molecule type" value="Genomic_DNA"/>
</dbReference>
<dbReference type="InterPro" id="IPR011701">
    <property type="entry name" value="MFS"/>
</dbReference>
<sequence>MAGSRALPLAVLCGSAFLGAIDVQLANIAFPDILRSFPGSSLPELSWVFNGYAIVFTAALLPAGGLADRFGARRVFLTGLAVFVVGAALCAVAPSAGTLIAARVVQGVGGGVITPLTLALILPYYPQERRGTAIGLWSAAQSVATASGPSLGGMLVGVWDWRTVFFLHLPVGLAVLAGAWRIVPRREPEAAASRLPDIAGLFLLVGAIGLPSLAIVQSDAWGPVGPGTIAALAAGVVVTVLFVRRARTHPAPIVDLGALRARGTQRANLAMFLVGLVMFALPLANILFLTGIWGYSVAAAGLAVTPGALAQVLTAPLAGRLAARTGHRALALCGVALLAFATSYLAFAAGGGRAYLTVVLPAVVLAGVGVAVLITSLSGAAVAEIPPARLATGTALSVTSRACGAVIGVSALVLVLSGDRLGVVGAYQGVWLTMVGICALVAVAAAGLRAPRAESAAQRA</sequence>
<evidence type="ECO:0000313" key="10">
    <source>
        <dbReference type="Proteomes" id="UP001589647"/>
    </source>
</evidence>
<evidence type="ECO:0000256" key="3">
    <source>
        <dbReference type="ARBA" id="ARBA00022475"/>
    </source>
</evidence>
<dbReference type="NCBIfam" id="TIGR00711">
    <property type="entry name" value="efflux_EmrB"/>
    <property type="match status" value="1"/>
</dbReference>
<feature type="transmembrane region" description="Helical" evidence="7">
    <location>
        <begin position="329"/>
        <end position="349"/>
    </location>
</feature>
<dbReference type="Gene3D" id="1.20.1720.10">
    <property type="entry name" value="Multidrug resistance protein D"/>
    <property type="match status" value="1"/>
</dbReference>
<feature type="transmembrane region" description="Helical" evidence="7">
    <location>
        <begin position="100"/>
        <end position="122"/>
    </location>
</feature>
<dbReference type="Proteomes" id="UP001589647">
    <property type="component" value="Unassembled WGS sequence"/>
</dbReference>
<feature type="transmembrane region" description="Helical" evidence="7">
    <location>
        <begin position="395"/>
        <end position="417"/>
    </location>
</feature>
<evidence type="ECO:0000256" key="5">
    <source>
        <dbReference type="ARBA" id="ARBA00022989"/>
    </source>
</evidence>
<feature type="transmembrane region" description="Helical" evidence="7">
    <location>
        <begin position="355"/>
        <end position="383"/>
    </location>
</feature>
<keyword evidence="6 7" id="KW-0472">Membrane</keyword>
<evidence type="ECO:0000256" key="6">
    <source>
        <dbReference type="ARBA" id="ARBA00023136"/>
    </source>
</evidence>
<feature type="transmembrane region" description="Helical" evidence="7">
    <location>
        <begin position="165"/>
        <end position="183"/>
    </location>
</feature>
<dbReference type="InterPro" id="IPR036259">
    <property type="entry name" value="MFS_trans_sf"/>
</dbReference>
<keyword evidence="4 7" id="KW-0812">Transmembrane</keyword>
<dbReference type="InterPro" id="IPR004638">
    <property type="entry name" value="EmrB-like"/>
</dbReference>
<proteinExistence type="predicted"/>
<feature type="transmembrane region" description="Helical" evidence="7">
    <location>
        <begin position="45"/>
        <end position="63"/>
    </location>
</feature>
<dbReference type="InterPro" id="IPR020846">
    <property type="entry name" value="MFS_dom"/>
</dbReference>
<feature type="transmembrane region" description="Helical" evidence="7">
    <location>
        <begin position="75"/>
        <end position="94"/>
    </location>
</feature>
<dbReference type="Gene3D" id="1.20.1250.20">
    <property type="entry name" value="MFS general substrate transporter like domains"/>
    <property type="match status" value="1"/>
</dbReference>
<comment type="subcellular location">
    <subcellularLocation>
        <location evidence="1">Cell membrane</location>
        <topology evidence="1">Multi-pass membrane protein</topology>
    </subcellularLocation>
</comment>
<feature type="domain" description="Major facilitator superfamily (MFS) profile" evidence="8">
    <location>
        <begin position="8"/>
        <end position="454"/>
    </location>
</feature>
<evidence type="ECO:0000256" key="4">
    <source>
        <dbReference type="ARBA" id="ARBA00022692"/>
    </source>
</evidence>
<feature type="transmembrane region" description="Helical" evidence="7">
    <location>
        <begin position="295"/>
        <end position="317"/>
    </location>
</feature>
<feature type="transmembrane region" description="Helical" evidence="7">
    <location>
        <begin position="269"/>
        <end position="289"/>
    </location>
</feature>
<evidence type="ECO:0000256" key="7">
    <source>
        <dbReference type="SAM" id="Phobius"/>
    </source>
</evidence>
<keyword evidence="2" id="KW-0813">Transport</keyword>
<organism evidence="9 10">
    <name type="scientific">Nonomuraea spiralis</name>
    <dbReference type="NCBI Taxonomy" id="46182"/>
    <lineage>
        <taxon>Bacteria</taxon>
        <taxon>Bacillati</taxon>
        <taxon>Actinomycetota</taxon>
        <taxon>Actinomycetes</taxon>
        <taxon>Streptosporangiales</taxon>
        <taxon>Streptosporangiaceae</taxon>
        <taxon>Nonomuraea</taxon>
    </lineage>
</organism>
<dbReference type="PROSITE" id="PS50850">
    <property type="entry name" value="MFS"/>
    <property type="match status" value="1"/>
</dbReference>
<evidence type="ECO:0000259" key="8">
    <source>
        <dbReference type="PROSITE" id="PS50850"/>
    </source>
</evidence>
<gene>
    <name evidence="9" type="ORF">ACFFV7_31180</name>
</gene>
<dbReference type="RefSeq" id="WP_189649521.1">
    <property type="nucleotide sequence ID" value="NZ_BMRC01000010.1"/>
</dbReference>
<reference evidence="9 10" key="1">
    <citation type="submission" date="2024-09" db="EMBL/GenBank/DDBJ databases">
        <authorList>
            <person name="Sun Q."/>
            <person name="Mori K."/>
        </authorList>
    </citation>
    <scope>NUCLEOTIDE SEQUENCE [LARGE SCALE GENOMIC DNA]</scope>
    <source>
        <strain evidence="9 10">CCM 3426</strain>
    </source>
</reference>
<evidence type="ECO:0000256" key="1">
    <source>
        <dbReference type="ARBA" id="ARBA00004651"/>
    </source>
</evidence>
<dbReference type="PRINTS" id="PR01036">
    <property type="entry name" value="TCRTETB"/>
</dbReference>
<dbReference type="PANTHER" id="PTHR42718">
    <property type="entry name" value="MAJOR FACILITATOR SUPERFAMILY MULTIDRUG TRANSPORTER MFSC"/>
    <property type="match status" value="1"/>
</dbReference>
<dbReference type="Pfam" id="PF07690">
    <property type="entry name" value="MFS_1"/>
    <property type="match status" value="2"/>
</dbReference>
<dbReference type="SUPFAM" id="SSF103473">
    <property type="entry name" value="MFS general substrate transporter"/>
    <property type="match status" value="1"/>
</dbReference>
<comment type="caution">
    <text evidence="9">The sequence shown here is derived from an EMBL/GenBank/DDBJ whole genome shotgun (WGS) entry which is preliminary data.</text>
</comment>
<feature type="transmembrane region" description="Helical" evidence="7">
    <location>
        <begin position="429"/>
        <end position="450"/>
    </location>
</feature>
<feature type="transmembrane region" description="Helical" evidence="7">
    <location>
        <begin position="134"/>
        <end position="159"/>
    </location>
</feature>
<accession>A0ABV5IMC0</accession>
<keyword evidence="5 7" id="KW-1133">Transmembrane helix</keyword>
<name>A0ABV5IMC0_9ACTN</name>
<dbReference type="PANTHER" id="PTHR42718:SF48">
    <property type="entry name" value="CONSERVED TWO-DOMAIN MEMBRANE PROTEIN-RELATED"/>
    <property type="match status" value="1"/>
</dbReference>
<protein>
    <submittedName>
        <fullName evidence="9">DHA2 family efflux MFS transporter permease subunit</fullName>
    </submittedName>
</protein>
<evidence type="ECO:0000313" key="9">
    <source>
        <dbReference type="EMBL" id="MFB9205695.1"/>
    </source>
</evidence>
<feature type="transmembrane region" description="Helical" evidence="7">
    <location>
        <begin position="195"/>
        <end position="215"/>
    </location>
</feature>
<keyword evidence="3" id="KW-1003">Cell membrane</keyword>
<evidence type="ECO:0000256" key="2">
    <source>
        <dbReference type="ARBA" id="ARBA00022448"/>
    </source>
</evidence>
<feature type="transmembrane region" description="Helical" evidence="7">
    <location>
        <begin position="221"/>
        <end position="243"/>
    </location>
</feature>